<comment type="cofactor">
    <cofactor evidence="1 7">
        <name>pyridoxal 5'-phosphate</name>
        <dbReference type="ChEBI" id="CHEBI:597326"/>
    </cofactor>
</comment>
<dbReference type="Gene3D" id="3.50.50.60">
    <property type="entry name" value="FAD/NAD(P)-binding domain"/>
    <property type="match status" value="1"/>
</dbReference>
<reference evidence="10 11" key="2">
    <citation type="submission" date="2020-03" db="EMBL/GenBank/DDBJ databases">
        <authorList>
            <person name="Ichikawa N."/>
            <person name="Kimura A."/>
            <person name="Kitahashi Y."/>
            <person name="Uohara A."/>
        </authorList>
    </citation>
    <scope>NUCLEOTIDE SEQUENCE [LARGE SCALE GENOMIC DNA]</scope>
    <source>
        <strain evidence="10 11">NBRC 108638</strain>
    </source>
</reference>
<dbReference type="InterPro" id="IPR045170">
    <property type="entry name" value="MTOX"/>
</dbReference>
<keyword evidence="6" id="KW-0560">Oxidoreductase</keyword>
<evidence type="ECO:0000256" key="1">
    <source>
        <dbReference type="ARBA" id="ARBA00001933"/>
    </source>
</evidence>
<feature type="domain" description="FAD dependent oxidoreductase" evidence="9">
    <location>
        <begin position="406"/>
        <end position="743"/>
    </location>
</feature>
<dbReference type="GO" id="GO:0008115">
    <property type="term" value="F:sarcosine oxidase activity"/>
    <property type="evidence" value="ECO:0007669"/>
    <property type="project" value="TreeGrafter"/>
</dbReference>
<feature type="domain" description="Aminotransferase class V" evidence="8">
    <location>
        <begin position="21"/>
        <end position="383"/>
    </location>
</feature>
<dbReference type="PANTHER" id="PTHR10961">
    <property type="entry name" value="PEROXISOMAL SARCOSINE OXIDASE"/>
    <property type="match status" value="1"/>
</dbReference>
<accession>A0A6V8LAA4</accession>
<evidence type="ECO:0000256" key="6">
    <source>
        <dbReference type="ARBA" id="ARBA00023002"/>
    </source>
</evidence>
<dbReference type="GO" id="GO:0050660">
    <property type="term" value="F:flavin adenine dinucleotide binding"/>
    <property type="evidence" value="ECO:0007669"/>
    <property type="project" value="InterPro"/>
</dbReference>
<evidence type="ECO:0000256" key="3">
    <source>
        <dbReference type="ARBA" id="ARBA00022630"/>
    </source>
</evidence>
<organism evidence="10 11">
    <name type="scientific">Phytohabitans rumicis</name>
    <dbReference type="NCBI Taxonomy" id="1076125"/>
    <lineage>
        <taxon>Bacteria</taxon>
        <taxon>Bacillati</taxon>
        <taxon>Actinomycetota</taxon>
        <taxon>Actinomycetes</taxon>
        <taxon>Micromonosporales</taxon>
        <taxon>Micromonosporaceae</taxon>
    </lineage>
</organism>
<gene>
    <name evidence="10" type="ORF">Prum_077840</name>
</gene>
<evidence type="ECO:0000313" key="11">
    <source>
        <dbReference type="Proteomes" id="UP000482960"/>
    </source>
</evidence>
<dbReference type="RefSeq" id="WP_173081094.1">
    <property type="nucleotide sequence ID" value="NZ_BAABJB010000038.1"/>
</dbReference>
<protein>
    <submittedName>
        <fullName evidence="10">Uncharacterized protein</fullName>
    </submittedName>
</protein>
<dbReference type="InterPro" id="IPR036188">
    <property type="entry name" value="FAD/NAD-bd_sf"/>
</dbReference>
<dbReference type="InterPro" id="IPR015421">
    <property type="entry name" value="PyrdxlP-dep_Trfase_major"/>
</dbReference>
<dbReference type="SUPFAM" id="SSF53383">
    <property type="entry name" value="PLP-dependent transferases"/>
    <property type="match status" value="1"/>
</dbReference>
<evidence type="ECO:0000259" key="9">
    <source>
        <dbReference type="Pfam" id="PF01266"/>
    </source>
</evidence>
<dbReference type="Gene3D" id="3.90.1150.10">
    <property type="entry name" value="Aspartate Aminotransferase, domain 1"/>
    <property type="match status" value="1"/>
</dbReference>
<dbReference type="Gene3D" id="3.40.640.10">
    <property type="entry name" value="Type I PLP-dependent aspartate aminotransferase-like (Major domain)"/>
    <property type="match status" value="1"/>
</dbReference>
<dbReference type="Pfam" id="PF00266">
    <property type="entry name" value="Aminotran_5"/>
    <property type="match status" value="1"/>
</dbReference>
<dbReference type="Pfam" id="PF01266">
    <property type="entry name" value="DAO"/>
    <property type="match status" value="1"/>
</dbReference>
<dbReference type="InterPro" id="IPR015424">
    <property type="entry name" value="PyrdxlP-dep_Trfase"/>
</dbReference>
<comment type="cofactor">
    <cofactor evidence="2">
        <name>FAD</name>
        <dbReference type="ChEBI" id="CHEBI:57692"/>
    </cofactor>
</comment>
<evidence type="ECO:0000313" key="10">
    <source>
        <dbReference type="EMBL" id="GFJ94142.1"/>
    </source>
</evidence>
<evidence type="ECO:0000259" key="8">
    <source>
        <dbReference type="Pfam" id="PF00266"/>
    </source>
</evidence>
<dbReference type="InterPro" id="IPR000192">
    <property type="entry name" value="Aminotrans_V_dom"/>
</dbReference>
<dbReference type="PROSITE" id="PS00595">
    <property type="entry name" value="AA_TRANSFER_CLASS_5"/>
    <property type="match status" value="1"/>
</dbReference>
<keyword evidence="5" id="KW-0663">Pyridoxal phosphate</keyword>
<evidence type="ECO:0000256" key="4">
    <source>
        <dbReference type="ARBA" id="ARBA00022827"/>
    </source>
</evidence>
<dbReference type="EMBL" id="BLPG01000001">
    <property type="protein sequence ID" value="GFJ94142.1"/>
    <property type="molecule type" value="Genomic_DNA"/>
</dbReference>
<dbReference type="InterPro" id="IPR006076">
    <property type="entry name" value="FAD-dep_OxRdtase"/>
</dbReference>
<dbReference type="InterPro" id="IPR015422">
    <property type="entry name" value="PyrdxlP-dep_Trfase_small"/>
</dbReference>
<sequence>MTLDTAALRAATPGTRYARHFNAAGAALPSETVLATVVEHLRLESRIGGYEAAEAARDRSENVYALAARLLGAQPDDVALVESATVAWQRAVEALPLRPGDRILAAASSYVSSALHLLELRRSRGVVVEVLPCDRTGAVDLDALEKALREPAALVTVAHVPTSSALVEPVAAVGALAAAAGVPVLLDATQSVGQLPVDVAAIGCDIAVATGRKFLRGPRGTGLLYVSPAMRARLRPPHPDVRGAHWSGDQEYDVTAGARRYETWESAHALRLGLGAALTEALELGVARIGEHLTALAGRLRAALADVPGVRLADPPAGGGAIVTFVHDGHSPADTVRRLRAAGVHLVSVPASHGQWDLGRRGLPAVVRASVHVYNDDGDVEALTNALRGPRTATTPSLLRSGDRADVAVIGAGVHGLSAAWQLARRGARVVQLDRFPDGHTEGSSHGHTRMIRRAYPDAAWDDLVDRAYRAWDELSAAAGRALVTTTGGLYARPGPPGLRGPGCEIVDPARAAELFPGLRLGPDFTAVYDPAAGIIDAAQAMRSLRELGLAHGVVRHTACPAESWTADGSGVAVHTPRGTVYADRLVIAAGPWTGALVPRLREALRVVRIVNVHIGASDPTAVAPPNLGTFSVDVPGVGLLYGIPAFGGSAVKVGLDHGPPADPDRPQSPVTAAEAGELLALARRFVPGADGDVVDTVACRYTMAPRNRFLVGALPETPQVLVASACSGHGFKFGPAIGAIVAGDPPPILDLSGAIPDIPA</sequence>
<comment type="caution">
    <text evidence="10">The sequence shown here is derived from an EMBL/GenBank/DDBJ whole genome shotgun (WGS) entry which is preliminary data.</text>
</comment>
<proteinExistence type="predicted"/>
<keyword evidence="4" id="KW-0274">FAD</keyword>
<dbReference type="AlphaFoldDB" id="A0A6V8LAA4"/>
<dbReference type="SUPFAM" id="SSF51905">
    <property type="entry name" value="FAD/NAD(P)-binding domain"/>
    <property type="match status" value="1"/>
</dbReference>
<evidence type="ECO:0000256" key="5">
    <source>
        <dbReference type="ARBA" id="ARBA00022898"/>
    </source>
</evidence>
<reference evidence="10 11" key="1">
    <citation type="submission" date="2020-03" db="EMBL/GenBank/DDBJ databases">
        <title>Whole genome shotgun sequence of Phytohabitans rumicis NBRC 108638.</title>
        <authorList>
            <person name="Komaki H."/>
            <person name="Tamura T."/>
        </authorList>
    </citation>
    <scope>NUCLEOTIDE SEQUENCE [LARGE SCALE GENOMIC DNA]</scope>
    <source>
        <strain evidence="10 11">NBRC 108638</strain>
    </source>
</reference>
<name>A0A6V8LAA4_9ACTN</name>
<evidence type="ECO:0000256" key="2">
    <source>
        <dbReference type="ARBA" id="ARBA00001974"/>
    </source>
</evidence>
<evidence type="ECO:0000256" key="7">
    <source>
        <dbReference type="RuleBase" id="RU004504"/>
    </source>
</evidence>
<keyword evidence="11" id="KW-1185">Reference proteome</keyword>
<keyword evidence="3" id="KW-0285">Flavoprotein</keyword>
<dbReference type="Proteomes" id="UP000482960">
    <property type="component" value="Unassembled WGS sequence"/>
</dbReference>
<dbReference type="Gene3D" id="3.30.9.10">
    <property type="entry name" value="D-Amino Acid Oxidase, subunit A, domain 2"/>
    <property type="match status" value="1"/>
</dbReference>
<dbReference type="PANTHER" id="PTHR10961:SF7">
    <property type="entry name" value="FAD DEPENDENT OXIDOREDUCTASE DOMAIN-CONTAINING PROTEIN"/>
    <property type="match status" value="1"/>
</dbReference>
<dbReference type="InterPro" id="IPR020578">
    <property type="entry name" value="Aminotrans_V_PyrdxlP_BS"/>
</dbReference>
<dbReference type="SUPFAM" id="SSF54373">
    <property type="entry name" value="FAD-linked reductases, C-terminal domain"/>
    <property type="match status" value="1"/>
</dbReference>